<dbReference type="SUPFAM" id="SSF54862">
    <property type="entry name" value="4Fe-4S ferredoxins"/>
    <property type="match status" value="1"/>
</dbReference>
<reference evidence="2" key="1">
    <citation type="submission" date="2019-08" db="EMBL/GenBank/DDBJ databases">
        <authorList>
            <person name="Kucharzyk K."/>
            <person name="Murdoch R.W."/>
            <person name="Higgins S."/>
            <person name="Loffler F."/>
        </authorList>
    </citation>
    <scope>NUCLEOTIDE SEQUENCE</scope>
</reference>
<protein>
    <recommendedName>
        <fullName evidence="1">4Fe-4S ferredoxin-type domain-containing protein</fullName>
    </recommendedName>
</protein>
<evidence type="ECO:0000313" key="2">
    <source>
        <dbReference type="EMBL" id="MPN22728.1"/>
    </source>
</evidence>
<sequence>MRELDTDYIDIFSLHEQESEHTLRGHSEAIEYLLRAKEKGYIRALGISTHHVAGVRAALKYDDIQIIHPIYNKAGLGIIDGSISDMKDAIAKANSMGKGIYSMKPLGGGNLLNMVEESIGFVLENPNIHSVAVGMQSVEEVIFNTMLFVGKTIPGYIRASIGKKERKLLIDFWCEGCGSCVSACKQGALSLNGKRAVVNPEKCILCGYCSRYCKEFCIKII</sequence>
<proteinExistence type="predicted"/>
<dbReference type="InterPro" id="IPR017896">
    <property type="entry name" value="4Fe4S_Fe-S-bd"/>
</dbReference>
<gene>
    <name evidence="2" type="ORF">SDC9_170111</name>
</gene>
<dbReference type="Gene3D" id="3.30.70.20">
    <property type="match status" value="1"/>
</dbReference>
<dbReference type="PROSITE" id="PS51379">
    <property type="entry name" value="4FE4S_FER_2"/>
    <property type="match status" value="2"/>
</dbReference>
<dbReference type="Gene3D" id="3.20.20.100">
    <property type="entry name" value="NADP-dependent oxidoreductase domain"/>
    <property type="match status" value="1"/>
</dbReference>
<dbReference type="InterPro" id="IPR053135">
    <property type="entry name" value="AKR2_Oxidoreductase"/>
</dbReference>
<accession>A0A645G770</accession>
<dbReference type="InterPro" id="IPR023210">
    <property type="entry name" value="NADP_OxRdtase_dom"/>
</dbReference>
<name>A0A645G770_9ZZZZ</name>
<dbReference type="PANTHER" id="PTHR43312:SF1">
    <property type="entry name" value="NADP-DEPENDENT OXIDOREDUCTASE DOMAIN-CONTAINING PROTEIN"/>
    <property type="match status" value="1"/>
</dbReference>
<feature type="domain" description="4Fe-4S ferredoxin-type" evidence="1">
    <location>
        <begin position="194"/>
        <end position="221"/>
    </location>
</feature>
<dbReference type="EMBL" id="VSSQ01071028">
    <property type="protein sequence ID" value="MPN22728.1"/>
    <property type="molecule type" value="Genomic_DNA"/>
</dbReference>
<dbReference type="Pfam" id="PF13237">
    <property type="entry name" value="Fer4_10"/>
    <property type="match status" value="1"/>
</dbReference>
<evidence type="ECO:0000259" key="1">
    <source>
        <dbReference type="PROSITE" id="PS51379"/>
    </source>
</evidence>
<dbReference type="PANTHER" id="PTHR43312">
    <property type="entry name" value="D-THREO-ALDOSE 1-DEHYDROGENASE"/>
    <property type="match status" value="1"/>
</dbReference>
<dbReference type="SUPFAM" id="SSF51430">
    <property type="entry name" value="NAD(P)-linked oxidoreductase"/>
    <property type="match status" value="1"/>
</dbReference>
<organism evidence="2">
    <name type="scientific">bioreactor metagenome</name>
    <dbReference type="NCBI Taxonomy" id="1076179"/>
    <lineage>
        <taxon>unclassified sequences</taxon>
        <taxon>metagenomes</taxon>
        <taxon>ecological metagenomes</taxon>
    </lineage>
</organism>
<dbReference type="InterPro" id="IPR036812">
    <property type="entry name" value="NAD(P)_OxRdtase_dom_sf"/>
</dbReference>
<feature type="domain" description="4Fe-4S ferredoxin-type" evidence="1">
    <location>
        <begin position="166"/>
        <end position="193"/>
    </location>
</feature>
<dbReference type="Pfam" id="PF00248">
    <property type="entry name" value="Aldo_ket_red"/>
    <property type="match status" value="1"/>
</dbReference>
<dbReference type="AlphaFoldDB" id="A0A645G770"/>
<comment type="caution">
    <text evidence="2">The sequence shown here is derived from an EMBL/GenBank/DDBJ whole genome shotgun (WGS) entry which is preliminary data.</text>
</comment>